<evidence type="ECO:0000313" key="2">
    <source>
        <dbReference type="Proteomes" id="UP000027616"/>
    </source>
</evidence>
<name>A0A060R7E1_9BACT</name>
<sequence length="119" mass="13801">MAVFQDESHSEQLLGIWSKLGSFQLEMGANAMVNYIERYTFKQDGTGTHSYKDDSELPTQDTFCEFEFYVEHNQIVFQSSGSFYDYAAIDFKMNGNELTFDYNGVEEVYIKERSYTADV</sequence>
<proteinExistence type="predicted"/>
<protein>
    <recommendedName>
        <fullName evidence="3">Lipocalin-like domain-containing protein</fullName>
    </recommendedName>
</protein>
<gene>
    <name evidence="1" type="ORF">BN938_1004</name>
</gene>
<dbReference type="Proteomes" id="UP000027616">
    <property type="component" value="Chromosome I"/>
</dbReference>
<reference evidence="1 2" key="1">
    <citation type="journal article" date="2015" name="Genome Announc.">
        <title>Complete Genome Sequence of the Novel Leech Symbiont Mucinivorans hirudinis M3T.</title>
        <authorList>
            <person name="Nelson M.C."/>
            <person name="Bomar L."/>
            <person name="Graf J."/>
        </authorList>
    </citation>
    <scope>NUCLEOTIDE SEQUENCE [LARGE SCALE GENOMIC DNA]</scope>
    <source>
        <strain evidence="2">M3</strain>
    </source>
</reference>
<dbReference type="HOGENOM" id="CLU_2058743_0_0_10"/>
<dbReference type="EMBL" id="HG934468">
    <property type="protein sequence ID" value="CDN31102.1"/>
    <property type="molecule type" value="Genomic_DNA"/>
</dbReference>
<evidence type="ECO:0000313" key="1">
    <source>
        <dbReference type="EMBL" id="CDN31102.1"/>
    </source>
</evidence>
<dbReference type="AlphaFoldDB" id="A0A060R7E1"/>
<keyword evidence="2" id="KW-1185">Reference proteome</keyword>
<organism evidence="1 2">
    <name type="scientific">Mucinivorans hirudinis</name>
    <dbReference type="NCBI Taxonomy" id="1433126"/>
    <lineage>
        <taxon>Bacteria</taxon>
        <taxon>Pseudomonadati</taxon>
        <taxon>Bacteroidota</taxon>
        <taxon>Bacteroidia</taxon>
        <taxon>Bacteroidales</taxon>
        <taxon>Rikenellaceae</taxon>
        <taxon>Mucinivorans</taxon>
    </lineage>
</organism>
<evidence type="ECO:0008006" key="3">
    <source>
        <dbReference type="Google" id="ProtNLM"/>
    </source>
</evidence>
<dbReference type="KEGG" id="rbc:BN938_1004"/>
<accession>A0A060R7E1</accession>